<feature type="compositionally biased region" description="Basic and acidic residues" evidence="1">
    <location>
        <begin position="140"/>
        <end position="150"/>
    </location>
</feature>
<gene>
    <name evidence="2" type="ORF">J3Q64DRAFT_1095610</name>
</gene>
<evidence type="ECO:0000313" key="3">
    <source>
        <dbReference type="Proteomes" id="UP001448207"/>
    </source>
</evidence>
<proteinExistence type="predicted"/>
<keyword evidence="3" id="KW-1185">Reference proteome</keyword>
<evidence type="ECO:0000313" key="2">
    <source>
        <dbReference type="EMBL" id="KAL0098278.1"/>
    </source>
</evidence>
<dbReference type="EMBL" id="JBCLYO010000001">
    <property type="protein sequence ID" value="KAL0098278.1"/>
    <property type="molecule type" value="Genomic_DNA"/>
</dbReference>
<sequence>MIPHPLIVYPTGLNLSHNEDQASSIQQQTETCLTLSPCNNAMRPISFDSNVASPCTDSPQSISCGSSRNSSGVFSSSSTYNDCTLRNCQRQSSCLHSNDSLESLVGPTAESCPEFETQATLCEKTQKSVKQDSPSFIHSQDNESRSENKIGEVQTKQRTGIPKTVSSLRLLTDRALPLDDNEQATEDLFCRLQVKDESISPQLYLGSDRTTKYPIGRRP</sequence>
<organism evidence="2 3">
    <name type="scientific">Phycomyces blakesleeanus</name>
    <dbReference type="NCBI Taxonomy" id="4837"/>
    <lineage>
        <taxon>Eukaryota</taxon>
        <taxon>Fungi</taxon>
        <taxon>Fungi incertae sedis</taxon>
        <taxon>Mucoromycota</taxon>
        <taxon>Mucoromycotina</taxon>
        <taxon>Mucoromycetes</taxon>
        <taxon>Mucorales</taxon>
        <taxon>Phycomycetaceae</taxon>
        <taxon>Phycomyces</taxon>
    </lineage>
</organism>
<dbReference type="Proteomes" id="UP001448207">
    <property type="component" value="Unassembled WGS sequence"/>
</dbReference>
<evidence type="ECO:0000256" key="1">
    <source>
        <dbReference type="SAM" id="MobiDB-lite"/>
    </source>
</evidence>
<name>A0ABR3BHF8_PHYBL</name>
<protein>
    <recommendedName>
        <fullName evidence="4">Homeodomain-like DNA binding domain-containing transcription factor</fullName>
    </recommendedName>
</protein>
<reference evidence="2 3" key="1">
    <citation type="submission" date="2024-04" db="EMBL/GenBank/DDBJ databases">
        <title>Symmetric and asymmetric DNA N6-adenine methylation regulates different biological responses in Mucorales.</title>
        <authorList>
            <consortium name="Lawrence Berkeley National Laboratory"/>
            <person name="Lax C."/>
            <person name="Mondo S.J."/>
            <person name="Osorio-Concepcion M."/>
            <person name="Muszewska A."/>
            <person name="Corrochano-Luque M."/>
            <person name="Gutierrez G."/>
            <person name="Riley R."/>
            <person name="Lipzen A."/>
            <person name="Guo J."/>
            <person name="Hundley H."/>
            <person name="Amirebrahimi M."/>
            <person name="Ng V."/>
            <person name="Lorenzo-Gutierrez D."/>
            <person name="Binder U."/>
            <person name="Yang J."/>
            <person name="Song Y."/>
            <person name="Canovas D."/>
            <person name="Navarro E."/>
            <person name="Freitag M."/>
            <person name="Gabaldon T."/>
            <person name="Grigoriev I.V."/>
            <person name="Corrochano L.M."/>
            <person name="Nicolas F.E."/>
            <person name="Garre V."/>
        </authorList>
    </citation>
    <scope>NUCLEOTIDE SEQUENCE [LARGE SCALE GENOMIC DNA]</scope>
    <source>
        <strain evidence="2 3">L51</strain>
    </source>
</reference>
<feature type="region of interest" description="Disordered" evidence="1">
    <location>
        <begin position="126"/>
        <end position="156"/>
    </location>
</feature>
<comment type="caution">
    <text evidence="2">The sequence shown here is derived from an EMBL/GenBank/DDBJ whole genome shotgun (WGS) entry which is preliminary data.</text>
</comment>
<accession>A0ABR3BHF8</accession>
<evidence type="ECO:0008006" key="4">
    <source>
        <dbReference type="Google" id="ProtNLM"/>
    </source>
</evidence>